<protein>
    <submittedName>
        <fullName evidence="1">Uncharacterized protein</fullName>
    </submittedName>
</protein>
<gene>
    <name evidence="1" type="ORF">GCM10011574_40550</name>
</gene>
<proteinExistence type="predicted"/>
<reference evidence="1" key="2">
    <citation type="submission" date="2020-09" db="EMBL/GenBank/DDBJ databases">
        <authorList>
            <person name="Sun Q."/>
            <person name="Zhou Y."/>
        </authorList>
    </citation>
    <scope>NUCLEOTIDE SEQUENCE</scope>
    <source>
        <strain evidence="1">CGMCC 4.7138</strain>
    </source>
</reference>
<accession>A0A8H9H612</accession>
<comment type="caution">
    <text evidence="1">The sequence shown here is derived from an EMBL/GenBank/DDBJ whole genome shotgun (WGS) entry which is preliminary data.</text>
</comment>
<dbReference type="EMBL" id="BMMN01000007">
    <property type="protein sequence ID" value="GGO17238.1"/>
    <property type="molecule type" value="Genomic_DNA"/>
</dbReference>
<reference evidence="1" key="1">
    <citation type="journal article" date="2014" name="Int. J. Syst. Evol. Microbiol.">
        <title>Complete genome sequence of Corynebacterium casei LMG S-19264T (=DSM 44701T), isolated from a smear-ripened cheese.</title>
        <authorList>
            <consortium name="US DOE Joint Genome Institute (JGI-PGF)"/>
            <person name="Walter F."/>
            <person name="Albersmeier A."/>
            <person name="Kalinowski J."/>
            <person name="Ruckert C."/>
        </authorList>
    </citation>
    <scope>NUCLEOTIDE SEQUENCE</scope>
    <source>
        <strain evidence="1">CGMCC 4.7138</strain>
    </source>
</reference>
<organism evidence="1 2">
    <name type="scientific">Microbispora bryophytorum</name>
    <dbReference type="NCBI Taxonomy" id="1460882"/>
    <lineage>
        <taxon>Bacteria</taxon>
        <taxon>Bacillati</taxon>
        <taxon>Actinomycetota</taxon>
        <taxon>Actinomycetes</taxon>
        <taxon>Streptosporangiales</taxon>
        <taxon>Streptosporangiaceae</taxon>
        <taxon>Microbispora</taxon>
    </lineage>
</organism>
<keyword evidence="2" id="KW-1185">Reference proteome</keyword>
<sequence length="97" mass="10390">MRNMTTSRTLWLASACPAATVTPTRKLRRDEAAPAQALVTGVAGSAAFGVLARTARHGNPAHRPVYVNRPMSDEQIRTAARGGAQGPHHAWREPVIP</sequence>
<dbReference type="Proteomes" id="UP000653480">
    <property type="component" value="Unassembled WGS sequence"/>
</dbReference>
<evidence type="ECO:0000313" key="1">
    <source>
        <dbReference type="EMBL" id="GGO17238.1"/>
    </source>
</evidence>
<name>A0A8H9H612_9ACTN</name>
<dbReference type="AlphaFoldDB" id="A0A8H9H612"/>
<evidence type="ECO:0000313" key="2">
    <source>
        <dbReference type="Proteomes" id="UP000653480"/>
    </source>
</evidence>